<evidence type="ECO:0000313" key="3">
    <source>
        <dbReference type="EMBL" id="CEP78125.1"/>
    </source>
</evidence>
<accession>A0A0C7P1I7</accession>
<dbReference type="PANTHER" id="PTHR35342:SF5">
    <property type="entry name" value="TRICARBOXYLIC TRANSPORT PROTEIN"/>
    <property type="match status" value="1"/>
</dbReference>
<evidence type="ECO:0000259" key="2">
    <source>
        <dbReference type="Pfam" id="PF01970"/>
    </source>
</evidence>
<feature type="transmembrane region" description="Helical" evidence="1">
    <location>
        <begin position="253"/>
        <end position="274"/>
    </location>
</feature>
<dbReference type="EMBL" id="LN824141">
    <property type="protein sequence ID" value="CEP78125.1"/>
    <property type="molecule type" value="Genomic_DNA"/>
</dbReference>
<dbReference type="InterPro" id="IPR002823">
    <property type="entry name" value="DUF112_TM"/>
</dbReference>
<gene>
    <name evidence="3" type="primary">tctA</name>
    <name evidence="3" type="ORF">DTL3_0816</name>
</gene>
<evidence type="ECO:0000313" key="4">
    <source>
        <dbReference type="Proteomes" id="UP000032809"/>
    </source>
</evidence>
<organism evidence="3 4">
    <name type="scientific">Defluviitoga tunisiensis</name>
    <dbReference type="NCBI Taxonomy" id="1006576"/>
    <lineage>
        <taxon>Bacteria</taxon>
        <taxon>Thermotogati</taxon>
        <taxon>Thermotogota</taxon>
        <taxon>Thermotogae</taxon>
        <taxon>Petrotogales</taxon>
        <taxon>Petrotogaceae</taxon>
        <taxon>Defluviitoga</taxon>
    </lineage>
</organism>
<proteinExistence type="predicted"/>
<feature type="transmembrane region" description="Helical" evidence="1">
    <location>
        <begin position="161"/>
        <end position="178"/>
    </location>
</feature>
<dbReference type="KEGG" id="dtn:DTL3_0816"/>
<sequence>MTIMDLFSPEILIPWILSMFLGVFVGGIPGLTATMAVALIAPISYYMNPLAGFAMVLGVSFTSIFAGDIPATLLKMPGTPSSGAAILDGYELAKQGKGGLALTIDLICSALGGLVGVLALILLAPFLANFALKFTHYEYFWLGIFGLSIAAILSKGNTIRGLISACLGLFISTIGMDATTGYPRFTFGSIELLGGIEFIPAMIGLFGFSEVLNIVSSKSELKHSGVKGKFKLPFKEALTIIWKNKWTFIKSSVIGTFIGALPGAGADIAAWVSYGVAKNSSKEPEKFGTGSMEGVIAPTSANNAALGGTWIPALVFGIPGDSITAIVLGIMLMYNLQPGPLVFQNNPEIIKALFSIAIISQLFLIIVGYIGIKLFGIVLKLPQNIIAPIVTVFSFVGAYAIRNSVFDIVVMIIFGLIGYLLNKINVPTPPMILGIILGPMVENNLRIGLIKSNGSFLPFLARPISAILVIIIVVLYSAPYIFKLFSNSKKSVN</sequence>
<feature type="transmembrane region" description="Helical" evidence="1">
    <location>
        <begin position="310"/>
        <end position="332"/>
    </location>
</feature>
<feature type="transmembrane region" description="Helical" evidence="1">
    <location>
        <begin position="459"/>
        <end position="482"/>
    </location>
</feature>
<dbReference type="PATRIC" id="fig|1006576.9.peg.805"/>
<dbReference type="OrthoDB" id="9781349at2"/>
<feature type="transmembrane region" description="Helical" evidence="1">
    <location>
        <begin position="198"/>
        <end position="215"/>
    </location>
</feature>
<dbReference type="RefSeq" id="WP_045087640.1">
    <property type="nucleotide sequence ID" value="NZ_LN824141.1"/>
</dbReference>
<keyword evidence="4" id="KW-1185">Reference proteome</keyword>
<feature type="transmembrane region" description="Helical" evidence="1">
    <location>
        <begin position="408"/>
        <end position="424"/>
    </location>
</feature>
<reference evidence="4" key="1">
    <citation type="submission" date="2014-11" db="EMBL/GenBank/DDBJ databases">
        <authorList>
            <person name="Wibberg D."/>
        </authorList>
    </citation>
    <scope>NUCLEOTIDE SEQUENCE [LARGE SCALE GENOMIC DNA]</scope>
    <source>
        <strain evidence="4">L3</strain>
    </source>
</reference>
<feature type="transmembrane region" description="Helical" evidence="1">
    <location>
        <begin position="46"/>
        <end position="66"/>
    </location>
</feature>
<dbReference type="Proteomes" id="UP000032809">
    <property type="component" value="Chromosome I"/>
</dbReference>
<dbReference type="AlphaFoldDB" id="A0A0C7P1I7"/>
<keyword evidence="1" id="KW-0812">Transmembrane</keyword>
<dbReference type="PANTHER" id="PTHR35342">
    <property type="entry name" value="TRICARBOXYLIC TRANSPORT PROTEIN"/>
    <property type="match status" value="1"/>
</dbReference>
<feature type="transmembrane region" description="Helical" evidence="1">
    <location>
        <begin position="385"/>
        <end position="401"/>
    </location>
</feature>
<keyword evidence="1" id="KW-1133">Transmembrane helix</keyword>
<feature type="transmembrane region" description="Helical" evidence="1">
    <location>
        <begin position="139"/>
        <end position="154"/>
    </location>
</feature>
<protein>
    <submittedName>
        <fullName evidence="3">Tripartite tricarboxylate transporter TctA</fullName>
    </submittedName>
</protein>
<feature type="transmembrane region" description="Helical" evidence="1">
    <location>
        <begin position="12"/>
        <end position="40"/>
    </location>
</feature>
<keyword evidence="1" id="KW-0472">Membrane</keyword>
<name>A0A0C7P1I7_DEFTU</name>
<evidence type="ECO:0000256" key="1">
    <source>
        <dbReference type="SAM" id="Phobius"/>
    </source>
</evidence>
<dbReference type="STRING" id="1006576.DTL3_0816"/>
<feature type="transmembrane region" description="Helical" evidence="1">
    <location>
        <begin position="353"/>
        <end position="379"/>
    </location>
</feature>
<dbReference type="HOGENOM" id="CLU_022936_2_0_0"/>
<feature type="domain" description="DUF112" evidence="2">
    <location>
        <begin position="16"/>
        <end position="433"/>
    </location>
</feature>
<feature type="transmembrane region" description="Helical" evidence="1">
    <location>
        <begin position="100"/>
        <end position="127"/>
    </location>
</feature>
<dbReference type="Pfam" id="PF01970">
    <property type="entry name" value="TctA"/>
    <property type="match status" value="1"/>
</dbReference>